<comment type="caution">
    <text evidence="3">The sequence shown here is derived from an EMBL/GenBank/DDBJ whole genome shotgun (WGS) entry which is preliminary data.</text>
</comment>
<dbReference type="Gene3D" id="2.60.120.260">
    <property type="entry name" value="Galactose-binding domain-like"/>
    <property type="match status" value="2"/>
</dbReference>
<dbReference type="InterPro" id="IPR000998">
    <property type="entry name" value="MAM_dom"/>
</dbReference>
<feature type="domain" description="MAM" evidence="2">
    <location>
        <begin position="648"/>
        <end position="836"/>
    </location>
</feature>
<dbReference type="Pfam" id="PF18962">
    <property type="entry name" value="Por_Secre_tail"/>
    <property type="match status" value="1"/>
</dbReference>
<dbReference type="InterPro" id="IPR026444">
    <property type="entry name" value="Secre_tail"/>
</dbReference>
<evidence type="ECO:0000256" key="1">
    <source>
        <dbReference type="SAM" id="SignalP"/>
    </source>
</evidence>
<feature type="chain" id="PRO_5046831892" evidence="1">
    <location>
        <begin position="20"/>
        <end position="1495"/>
    </location>
</feature>
<proteinExistence type="predicted"/>
<evidence type="ECO:0000313" key="4">
    <source>
        <dbReference type="Proteomes" id="UP001596161"/>
    </source>
</evidence>
<dbReference type="Proteomes" id="UP001596161">
    <property type="component" value="Unassembled WGS sequence"/>
</dbReference>
<name>A0ABW0EDZ8_9BACT</name>
<evidence type="ECO:0000259" key="2">
    <source>
        <dbReference type="PROSITE" id="PS50060"/>
    </source>
</evidence>
<reference evidence="4" key="1">
    <citation type="journal article" date="2019" name="Int. J. Syst. Evol. Microbiol.">
        <title>The Global Catalogue of Microorganisms (GCM) 10K type strain sequencing project: providing services to taxonomists for standard genome sequencing and annotation.</title>
        <authorList>
            <consortium name="The Broad Institute Genomics Platform"/>
            <consortium name="The Broad Institute Genome Sequencing Center for Infectious Disease"/>
            <person name="Wu L."/>
            <person name="Ma J."/>
        </authorList>
    </citation>
    <scope>NUCLEOTIDE SEQUENCE [LARGE SCALE GENOMIC DNA]</scope>
    <source>
        <strain evidence="4">KACC 12602</strain>
    </source>
</reference>
<sequence>MRKYCLLLLLLFGARFAQSQAPACSTSITSYPYVEHFATGPGGWTSGGTNSSWALGYPTGKLYMNYTASDSNSWMTSLTGSNNSSENSYVVSPCFNFSNMIAPVIEMKIWWNSEANGDGTVLQSSIDGGVTWQRVGDYGDPYNWYNFNSIASVPGSQPPVFNNQGWSGRIGSTPGTGSGGWVTAKHKLNGLGGQASVRLRIAFASDLYYEDDGFGFDDVQIYETPNHDAGILSVTSPGSKCELTNQESVSVMIKNFGLLSQNSIPITYRLGNNPPVTEVLTSSMASEDVLLYTFNTKVNLATPGTYKLVVYTNLPTDGDRANDTVETIINAIPTITTYPYFQNFESGNGGWIASGVKSSWELGTPAKSTINSAASGTNSWVTSLNGNYNSGEHSQVLGPCFNMSSLTSPLLTMKVWWNAVDGTAGAVLQSSLDNGQTWQRVGNFRDPDNWYNADTISSFPGGQPQGWSGSDMNFINTGSNGWVTVKHLLDGLGGQSNVKLRIAFTTDNNFLTDNGFAFDDVQIYENPANDVGITALIAPVAGNCGASAQENVTVTIKNYGSATQTNIPVSYQIGSNSPVTGNFTGSLASGASINYTFPTPANLSTTGNYIFTVTTALPGDTFLTNNGRSDTISIFNPISVFPHVEDFENCIVGTSGTIPAGWTLTISNALFYPYSWEVASGPTPWQGSGPEIDHTLGNATGKYIYAPIQGPAGDSTELITPCIDLTGLTNPGFSFWYHMAGADINQLQIEVSTNNGTTWTNLFTLTGPQQTLEKDAWRKKLIRLQGYTGNIKLKFKAKTGNGPAGDIALDDLRIYDLSPTDMEVLAVQLPNPGCGLSPTSDVCVTLMNVGTSTQSFFPVTYQVNNAPAVTEMFMGFIPSGGTAQFCFSTKADFSIPGAHNVVVSAMPMGDPDTTNNYAQSTTFNQPIIASLPYYQNFDIGSGGWIAGGNNSSWALGTPSKTIINSAASGTSSWVTNLTGEYNANEDSYVMSPCFNFSALTGDPDIEMKVWWNAQTNIDGAVLQTSIDGGLTWQNVGEMGDALNWYNDSSIYAQPGGQTNYMARGWTGTIADKGSNGWVTVKHKLDGMAGKPSVKIRIAFGANSWGQDEGFAFDDVQIVNNTNNLAVTRFIPLTTYCNYSANEKVEVELENLGSTPVSNVNMQFQVNGGTPVSATFAGPIAAGARTNFTFPVGANLTAFGNHEIKVISGATNDPDHSNDTLVYYLNNALYTNLPLDLDFESAASSLNGMQLRTKTLSAITDGAGASFGTGSKGMIMDGLADSTWIVPTGTLDPWAENPENFAAVYFCVTPTGYLPTDSMWLEFDLKQLFKDSNANTNFRVTVNGNQAGTTYRPPFGGGTAVWQHVKIPLTAFISQGIMQIGLESSVKEAYDNGNGTANLIDNVRVSGNPTNGTKENSLQDLVVVYPNPSSGIFNLHLPASAQKYTLEITDLTGKTIRKQTSAAGNAQLQLTDLAKGIYVLKITGSANSATRKLIIH</sequence>
<dbReference type="RefSeq" id="WP_378017818.1">
    <property type="nucleotide sequence ID" value="NZ_JBHSKT010000007.1"/>
</dbReference>
<dbReference type="EMBL" id="JBHSKT010000007">
    <property type="protein sequence ID" value="MFC5271456.1"/>
    <property type="molecule type" value="Genomic_DNA"/>
</dbReference>
<accession>A0ABW0EDZ8</accession>
<keyword evidence="1" id="KW-0732">Signal</keyword>
<evidence type="ECO:0000313" key="3">
    <source>
        <dbReference type="EMBL" id="MFC5271456.1"/>
    </source>
</evidence>
<keyword evidence="4" id="KW-1185">Reference proteome</keyword>
<dbReference type="SUPFAM" id="SSF49899">
    <property type="entry name" value="Concanavalin A-like lectins/glucanases"/>
    <property type="match status" value="1"/>
</dbReference>
<dbReference type="InterPro" id="IPR013320">
    <property type="entry name" value="ConA-like_dom_sf"/>
</dbReference>
<protein>
    <submittedName>
        <fullName evidence="3">T9SS type A sorting domain-containing protein</fullName>
    </submittedName>
</protein>
<dbReference type="Gene3D" id="2.60.40.10">
    <property type="entry name" value="Immunoglobulins"/>
    <property type="match status" value="2"/>
</dbReference>
<dbReference type="PANTHER" id="PTHR23282">
    <property type="entry name" value="APICAL ENDOSOMAL GLYCOPROTEIN PRECURSOR"/>
    <property type="match status" value="1"/>
</dbReference>
<dbReference type="PROSITE" id="PS50060">
    <property type="entry name" value="MAM_2"/>
    <property type="match status" value="1"/>
</dbReference>
<dbReference type="InterPro" id="IPR051560">
    <property type="entry name" value="MAM_domain-containing"/>
</dbReference>
<dbReference type="PANTHER" id="PTHR23282:SF101">
    <property type="entry name" value="MAM DOMAIN-CONTAINING PROTEIN"/>
    <property type="match status" value="1"/>
</dbReference>
<dbReference type="InterPro" id="IPR013783">
    <property type="entry name" value="Ig-like_fold"/>
</dbReference>
<dbReference type="SMART" id="SM00137">
    <property type="entry name" value="MAM"/>
    <property type="match status" value="1"/>
</dbReference>
<feature type="signal peptide" evidence="1">
    <location>
        <begin position="1"/>
        <end position="19"/>
    </location>
</feature>
<dbReference type="NCBIfam" id="TIGR04183">
    <property type="entry name" value="Por_Secre_tail"/>
    <property type="match status" value="1"/>
</dbReference>
<organism evidence="3 4">
    <name type="scientific">Adhaeribacter terreus</name>
    <dbReference type="NCBI Taxonomy" id="529703"/>
    <lineage>
        <taxon>Bacteria</taxon>
        <taxon>Pseudomonadati</taxon>
        <taxon>Bacteroidota</taxon>
        <taxon>Cytophagia</taxon>
        <taxon>Cytophagales</taxon>
        <taxon>Hymenobacteraceae</taxon>
        <taxon>Adhaeribacter</taxon>
    </lineage>
</organism>
<gene>
    <name evidence="3" type="ORF">ACFPIB_12600</name>
</gene>
<dbReference type="CDD" id="cd06263">
    <property type="entry name" value="MAM"/>
    <property type="match status" value="1"/>
</dbReference>
<dbReference type="Pfam" id="PF00629">
    <property type="entry name" value="MAM"/>
    <property type="match status" value="1"/>
</dbReference>
<dbReference type="Gene3D" id="2.60.120.200">
    <property type="match status" value="1"/>
</dbReference>
<dbReference type="NCBIfam" id="NF038128">
    <property type="entry name" value="choice_anch_J"/>
    <property type="match status" value="1"/>
</dbReference>